<feature type="compositionally biased region" description="Basic and acidic residues" evidence="1">
    <location>
        <begin position="695"/>
        <end position="706"/>
    </location>
</feature>
<dbReference type="OrthoDB" id="3253416at2759"/>
<dbReference type="EMBL" id="JABBWD010000051">
    <property type="protein sequence ID" value="KAG1772896.1"/>
    <property type="molecule type" value="Genomic_DNA"/>
</dbReference>
<dbReference type="Proteomes" id="UP000714275">
    <property type="component" value="Unassembled WGS sequence"/>
</dbReference>
<feature type="region of interest" description="Disordered" evidence="1">
    <location>
        <begin position="515"/>
        <end position="592"/>
    </location>
</feature>
<organism evidence="2 3">
    <name type="scientific">Suillus placidus</name>
    <dbReference type="NCBI Taxonomy" id="48579"/>
    <lineage>
        <taxon>Eukaryota</taxon>
        <taxon>Fungi</taxon>
        <taxon>Dikarya</taxon>
        <taxon>Basidiomycota</taxon>
        <taxon>Agaricomycotina</taxon>
        <taxon>Agaricomycetes</taxon>
        <taxon>Agaricomycetidae</taxon>
        <taxon>Boletales</taxon>
        <taxon>Suillineae</taxon>
        <taxon>Suillaceae</taxon>
        <taxon>Suillus</taxon>
    </lineage>
</organism>
<feature type="region of interest" description="Disordered" evidence="1">
    <location>
        <begin position="610"/>
        <end position="669"/>
    </location>
</feature>
<keyword evidence="3" id="KW-1185">Reference proteome</keyword>
<protein>
    <submittedName>
        <fullName evidence="2">Uncharacterized protein</fullName>
    </submittedName>
</protein>
<comment type="caution">
    <text evidence="2">The sequence shown here is derived from an EMBL/GenBank/DDBJ whole genome shotgun (WGS) entry which is preliminary data.</text>
</comment>
<sequence length="751" mass="83408">MERLHRHRHQLKKPDSRRQVKGDKVVQFTAAHSNTENTRKGGLSVKAPDYAFDYDAEPSVAAAPSTPVVERTVKIPATELVLRTLSLGHAYPPSSLDSSFGSGLQPLVSFGAETEDVLEVLGYPDTFHWVCIQIQTDFLPKRWVAKLQDEPYQVLKDHAEMIGEAMLIDAKLSRLAKIVILSIMPVAPRPHNVRRLLSKTRRPYMKISKELQQQLTKCRRAKRLNEDQEIQAVLDYLKMKATELALKFKQPRRRYLERFSLGSAPHRRKRNKTSAWHAFLHFKGAVDLVKDKAEYHSLKKAEKETLIKEFDQVKASASQRPPTITARSRAAECAHSFQFVKEELDALKQCMGVEAIVLMVRGVSDFAMAPKAFFSSAAVEQFVRLYLWKDIVQLATEFESTILANCVILTSAMNHRDRVSKAKASIQLNLRTSLCELTGDAKASVEFTHYEVRVVQRYLVKLVGWNHPQWLNPSDLKGGLDALEKVVEALSKGTCHFVKITRDEVEERQRRIAAGEKLTPELEPPVPLDNIPLNNILPSAASSQATQADHDPFDNTSSAEVRLPTKDQTTQQASPTALAHTSPSINSSSIPDDLIDPVLWTADNLSATVQPSPTSLAASSPPSPTFSPVSTPPSQTSSPVPTPTSSTSLPVSPPRTPPVHASSAAASQTTAEDNVLMATTNTHKRVQVQPSEGQPGREKRARKLTERAQAFWDDSSRDNQTAPTAMSGRRKKQRVSKQKSSQLVPSDLENA</sequence>
<accession>A0A9P7CZ32</accession>
<evidence type="ECO:0000313" key="3">
    <source>
        <dbReference type="Proteomes" id="UP000714275"/>
    </source>
</evidence>
<evidence type="ECO:0000313" key="2">
    <source>
        <dbReference type="EMBL" id="KAG1772896.1"/>
    </source>
</evidence>
<dbReference type="AlphaFoldDB" id="A0A9P7CZ32"/>
<feature type="compositionally biased region" description="Basic residues" evidence="1">
    <location>
        <begin position="728"/>
        <end position="737"/>
    </location>
</feature>
<feature type="compositionally biased region" description="Basic residues" evidence="1">
    <location>
        <begin position="1"/>
        <end position="11"/>
    </location>
</feature>
<name>A0A9P7CZ32_9AGAM</name>
<feature type="compositionally biased region" description="Low complexity" evidence="1">
    <location>
        <begin position="611"/>
        <end position="650"/>
    </location>
</feature>
<feature type="compositionally biased region" description="Low complexity" evidence="1">
    <location>
        <begin position="582"/>
        <end position="592"/>
    </location>
</feature>
<evidence type="ECO:0000256" key="1">
    <source>
        <dbReference type="SAM" id="MobiDB-lite"/>
    </source>
</evidence>
<feature type="compositionally biased region" description="Polar residues" evidence="1">
    <location>
        <begin position="532"/>
        <end position="547"/>
    </location>
</feature>
<proteinExistence type="predicted"/>
<feature type="compositionally biased region" description="Polar residues" evidence="1">
    <location>
        <begin position="566"/>
        <end position="581"/>
    </location>
</feature>
<feature type="compositionally biased region" description="Low complexity" evidence="1">
    <location>
        <begin position="658"/>
        <end position="667"/>
    </location>
</feature>
<gene>
    <name evidence="2" type="ORF">EV702DRAFT_1048499</name>
</gene>
<feature type="region of interest" description="Disordered" evidence="1">
    <location>
        <begin position="683"/>
        <end position="751"/>
    </location>
</feature>
<feature type="region of interest" description="Disordered" evidence="1">
    <location>
        <begin position="1"/>
        <end position="21"/>
    </location>
</feature>
<feature type="compositionally biased region" description="Basic and acidic residues" evidence="1">
    <location>
        <begin position="12"/>
        <end position="21"/>
    </location>
</feature>
<reference evidence="2" key="1">
    <citation type="journal article" date="2020" name="New Phytol.">
        <title>Comparative genomics reveals dynamic genome evolution in host specialist ectomycorrhizal fungi.</title>
        <authorList>
            <person name="Lofgren L.A."/>
            <person name="Nguyen N.H."/>
            <person name="Vilgalys R."/>
            <person name="Ruytinx J."/>
            <person name="Liao H.L."/>
            <person name="Branco S."/>
            <person name="Kuo A."/>
            <person name="LaButti K."/>
            <person name="Lipzen A."/>
            <person name="Andreopoulos W."/>
            <person name="Pangilinan J."/>
            <person name="Riley R."/>
            <person name="Hundley H."/>
            <person name="Na H."/>
            <person name="Barry K."/>
            <person name="Grigoriev I.V."/>
            <person name="Stajich J.E."/>
            <person name="Kennedy P.G."/>
        </authorList>
    </citation>
    <scope>NUCLEOTIDE SEQUENCE</scope>
    <source>
        <strain evidence="2">DOB743</strain>
    </source>
</reference>